<keyword evidence="3" id="KW-1185">Reference proteome</keyword>
<dbReference type="STRING" id="1572751.PK98_04405"/>
<evidence type="ECO:0000313" key="2">
    <source>
        <dbReference type="EMBL" id="KHL25851.1"/>
    </source>
</evidence>
<dbReference type="EMBL" id="JTDN01000001">
    <property type="protein sequence ID" value="KHL25851.1"/>
    <property type="molecule type" value="Genomic_DNA"/>
</dbReference>
<feature type="domain" description="CinA C-terminal" evidence="1">
    <location>
        <begin position="16"/>
        <end position="168"/>
    </location>
</feature>
<protein>
    <submittedName>
        <fullName evidence="2">Damage-inducible protein CinA</fullName>
    </submittedName>
</protein>
<dbReference type="OrthoDB" id="9801454at2"/>
<accession>A0A0B2C1K6</accession>
<dbReference type="NCBIfam" id="TIGR00199">
    <property type="entry name" value="PncC_domain"/>
    <property type="match status" value="1"/>
</dbReference>
<dbReference type="Proteomes" id="UP000030988">
    <property type="component" value="Unassembled WGS sequence"/>
</dbReference>
<evidence type="ECO:0000313" key="3">
    <source>
        <dbReference type="Proteomes" id="UP000030988"/>
    </source>
</evidence>
<comment type="caution">
    <text evidence="2">The sequence shown here is derived from an EMBL/GenBank/DDBJ whole genome shotgun (WGS) entry which is preliminary data.</text>
</comment>
<name>A0A0B2C1K6_9SPHN</name>
<dbReference type="InterPro" id="IPR036653">
    <property type="entry name" value="CinA-like_C"/>
</dbReference>
<dbReference type="AlphaFoldDB" id="A0A0B2C1K6"/>
<sequence>MTETLDPVLPADITQAVERVLDAACDRDLMLATAESCTGGLLAALLTDVPGRSHVFERGFVVYAKQAKCDLLAIERKRVDSCGAVSREIALDMATGALAASKADIALSITGYAGPPGRGEDGEEGLVHFGCARKNGDAFHREERFGEIGRDGVRIACLRTALDMLEEALSQ</sequence>
<dbReference type="InterPro" id="IPR008136">
    <property type="entry name" value="CinA_C"/>
</dbReference>
<evidence type="ECO:0000259" key="1">
    <source>
        <dbReference type="Pfam" id="PF02464"/>
    </source>
</evidence>
<reference evidence="2 3" key="1">
    <citation type="submission" date="2014-11" db="EMBL/GenBank/DDBJ databases">
        <title>Draft genome sequence of Kirrobacter mercurialis.</title>
        <authorList>
            <person name="Coil D.A."/>
            <person name="Eisen J.A."/>
        </authorList>
    </citation>
    <scope>NUCLEOTIDE SEQUENCE [LARGE SCALE GENOMIC DNA]</scope>
    <source>
        <strain evidence="2 3">Coronado</strain>
    </source>
</reference>
<dbReference type="Pfam" id="PF02464">
    <property type="entry name" value="CinA"/>
    <property type="match status" value="1"/>
</dbReference>
<dbReference type="Gene3D" id="3.90.950.20">
    <property type="entry name" value="CinA-like"/>
    <property type="match status" value="1"/>
</dbReference>
<dbReference type="RefSeq" id="WP_039094588.1">
    <property type="nucleotide sequence ID" value="NZ_JTDN01000001.1"/>
</dbReference>
<proteinExistence type="predicted"/>
<organism evidence="2 3">
    <name type="scientific">Croceibacterium mercuriale</name>
    <dbReference type="NCBI Taxonomy" id="1572751"/>
    <lineage>
        <taxon>Bacteria</taxon>
        <taxon>Pseudomonadati</taxon>
        <taxon>Pseudomonadota</taxon>
        <taxon>Alphaproteobacteria</taxon>
        <taxon>Sphingomonadales</taxon>
        <taxon>Erythrobacteraceae</taxon>
        <taxon>Croceibacterium</taxon>
    </lineage>
</organism>
<dbReference type="SUPFAM" id="SSF142433">
    <property type="entry name" value="CinA-like"/>
    <property type="match status" value="1"/>
</dbReference>
<gene>
    <name evidence="2" type="ORF">PK98_04405</name>
</gene>